<gene>
    <name evidence="2" type="ordered locus">Shel_04430</name>
</gene>
<reference evidence="2 3" key="1">
    <citation type="journal article" date="2009" name="Stand. Genomic Sci.">
        <title>Complete genome sequence of Slackia heliotrinireducens type strain (RHS 1).</title>
        <authorList>
            <person name="Pukall R."/>
            <person name="Lapidus A."/>
            <person name="Nolan M."/>
            <person name="Copeland A."/>
            <person name="Glavina Del Rio T."/>
            <person name="Lucas S."/>
            <person name="Chen F."/>
            <person name="Tice H."/>
            <person name="Cheng J.F."/>
            <person name="Chertkov O."/>
            <person name="Bruce D."/>
            <person name="Goodwin L."/>
            <person name="Kuske C."/>
            <person name="Brettin T."/>
            <person name="Detter J.C."/>
            <person name="Han C."/>
            <person name="Pitluck S."/>
            <person name="Pati A."/>
            <person name="Mavrommatis K."/>
            <person name="Ivanova N."/>
            <person name="Ovchinnikova G."/>
            <person name="Chen A."/>
            <person name="Palaniappan K."/>
            <person name="Schneider S."/>
            <person name="Rohde M."/>
            <person name="Chain P."/>
            <person name="D'haeseleer P."/>
            <person name="Goker M."/>
            <person name="Bristow J."/>
            <person name="Eisen J.A."/>
            <person name="Markowitz V."/>
            <person name="Kyrpides N.C."/>
            <person name="Klenk H.P."/>
            <person name="Hugenholtz P."/>
        </authorList>
    </citation>
    <scope>NUCLEOTIDE SEQUENCE [LARGE SCALE GENOMIC DNA]</scope>
    <source>
        <strain evidence="3">ATCC 29202 / DSM 20476 / NCTC 11029 / RHS 1</strain>
    </source>
</reference>
<feature type="transmembrane region" description="Helical" evidence="1">
    <location>
        <begin position="110"/>
        <end position="127"/>
    </location>
</feature>
<feature type="transmembrane region" description="Helical" evidence="1">
    <location>
        <begin position="252"/>
        <end position="270"/>
    </location>
</feature>
<dbReference type="AlphaFoldDB" id="C7N2Y3"/>
<keyword evidence="1" id="KW-1133">Transmembrane helix</keyword>
<feature type="transmembrane region" description="Helical" evidence="1">
    <location>
        <begin position="224"/>
        <end position="246"/>
    </location>
</feature>
<accession>C7N2Y3</accession>
<feature type="transmembrane region" description="Helical" evidence="1">
    <location>
        <begin position="182"/>
        <end position="204"/>
    </location>
</feature>
<protein>
    <submittedName>
        <fullName evidence="2">Uncharacterized protein</fullName>
    </submittedName>
</protein>
<keyword evidence="1" id="KW-0812">Transmembrane</keyword>
<evidence type="ECO:0000313" key="2">
    <source>
        <dbReference type="EMBL" id="ACV21504.1"/>
    </source>
</evidence>
<evidence type="ECO:0000313" key="3">
    <source>
        <dbReference type="Proteomes" id="UP000002026"/>
    </source>
</evidence>
<feature type="transmembrane region" description="Helical" evidence="1">
    <location>
        <begin position="82"/>
        <end position="104"/>
    </location>
</feature>
<organism evidence="2 3">
    <name type="scientific">Slackia heliotrinireducens (strain ATCC 29202 / DSM 20476 / NCTC 11029 / RHS 1)</name>
    <name type="common">Peptococcus heliotrinreducens</name>
    <dbReference type="NCBI Taxonomy" id="471855"/>
    <lineage>
        <taxon>Bacteria</taxon>
        <taxon>Bacillati</taxon>
        <taxon>Actinomycetota</taxon>
        <taxon>Coriobacteriia</taxon>
        <taxon>Eggerthellales</taxon>
        <taxon>Eggerthellaceae</taxon>
        <taxon>Slackia</taxon>
    </lineage>
</organism>
<evidence type="ECO:0000256" key="1">
    <source>
        <dbReference type="SAM" id="Phobius"/>
    </source>
</evidence>
<keyword evidence="1" id="KW-0472">Membrane</keyword>
<feature type="transmembrane region" description="Helical" evidence="1">
    <location>
        <begin position="50"/>
        <end position="70"/>
    </location>
</feature>
<name>C7N2Y3_SLAHD</name>
<feature type="transmembrane region" description="Helical" evidence="1">
    <location>
        <begin position="158"/>
        <end position="176"/>
    </location>
</feature>
<dbReference type="EMBL" id="CP001684">
    <property type="protein sequence ID" value="ACV21504.1"/>
    <property type="molecule type" value="Genomic_DNA"/>
</dbReference>
<dbReference type="HOGENOM" id="CLU_1034059_0_0_11"/>
<dbReference type="KEGG" id="shi:Shel_04430"/>
<dbReference type="Proteomes" id="UP000002026">
    <property type="component" value="Chromosome"/>
</dbReference>
<sequence length="288" mass="33101">MERPIIRAKKEPATEGGTVNPFELDLNTLEMINDVPGVIMSHMTPSVENIPVFIMMAVNIILGFMLYTNVAEIQKRDGKDPYPLFIHCVLIVWDTLCTIMMWILMFRYHFFWLWTLFGILEPIWVWGEVKSIQAHIKTDRHEELGRFVRGGDITEKQAWGYVAIMITIAAAFWLSVSFVLGGFYNASLCVTWPWTNFLFPWLCWEHWHSRAARTGTSLGNSMKVQLTIFIQITISWLPGTWFVLMMPFLQNPVFYLVGFASSALAFVNLMKVRKLPKPESAAAQVVAE</sequence>
<keyword evidence="3" id="KW-1185">Reference proteome</keyword>
<proteinExistence type="predicted"/>